<evidence type="ECO:0000256" key="3">
    <source>
        <dbReference type="ARBA" id="ARBA00022617"/>
    </source>
</evidence>
<dbReference type="PRINTS" id="PR00385">
    <property type="entry name" value="P450"/>
</dbReference>
<name>A0AAD6G1L7_9EURO</name>
<comment type="similarity">
    <text evidence="2 9">Belongs to the cytochrome P450 family.</text>
</comment>
<keyword evidence="11" id="KW-1185">Reference proteome</keyword>
<evidence type="ECO:0000256" key="2">
    <source>
        <dbReference type="ARBA" id="ARBA00010617"/>
    </source>
</evidence>
<keyword evidence="6 8" id="KW-0408">Iron</keyword>
<evidence type="ECO:0000256" key="8">
    <source>
        <dbReference type="PIRSR" id="PIRSR602403-1"/>
    </source>
</evidence>
<evidence type="ECO:0000256" key="6">
    <source>
        <dbReference type="ARBA" id="ARBA00023004"/>
    </source>
</evidence>
<keyword evidence="5 9" id="KW-0560">Oxidoreductase</keyword>
<gene>
    <name evidence="10" type="ORF">N7458_006311</name>
</gene>
<protein>
    <recommendedName>
        <fullName evidence="12">N-alkane-inducible cytochrome P450</fullName>
    </recommendedName>
</protein>
<comment type="cofactor">
    <cofactor evidence="1 8">
        <name>heme</name>
        <dbReference type="ChEBI" id="CHEBI:30413"/>
    </cofactor>
</comment>
<dbReference type="PROSITE" id="PS00086">
    <property type="entry name" value="CYTOCHROME_P450"/>
    <property type="match status" value="1"/>
</dbReference>
<dbReference type="GO" id="GO:0004497">
    <property type="term" value="F:monooxygenase activity"/>
    <property type="evidence" value="ECO:0007669"/>
    <property type="project" value="UniProtKB-KW"/>
</dbReference>
<dbReference type="PRINTS" id="PR00465">
    <property type="entry name" value="EP450IV"/>
</dbReference>
<evidence type="ECO:0000313" key="11">
    <source>
        <dbReference type="Proteomes" id="UP001213681"/>
    </source>
</evidence>
<evidence type="ECO:0000256" key="9">
    <source>
        <dbReference type="RuleBase" id="RU000461"/>
    </source>
</evidence>
<keyword evidence="4 8" id="KW-0479">Metal-binding</keyword>
<dbReference type="InterPro" id="IPR001128">
    <property type="entry name" value="Cyt_P450"/>
</dbReference>
<organism evidence="10 11">
    <name type="scientific">Penicillium daleae</name>
    <dbReference type="NCBI Taxonomy" id="63821"/>
    <lineage>
        <taxon>Eukaryota</taxon>
        <taxon>Fungi</taxon>
        <taxon>Dikarya</taxon>
        <taxon>Ascomycota</taxon>
        <taxon>Pezizomycotina</taxon>
        <taxon>Eurotiomycetes</taxon>
        <taxon>Eurotiomycetidae</taxon>
        <taxon>Eurotiales</taxon>
        <taxon>Aspergillaceae</taxon>
        <taxon>Penicillium</taxon>
    </lineage>
</organism>
<dbReference type="RefSeq" id="XP_056765397.1">
    <property type="nucleotide sequence ID" value="XM_056909693.1"/>
</dbReference>
<feature type="binding site" description="axial binding residue" evidence="8">
    <location>
        <position position="96"/>
    </location>
    <ligand>
        <name>heme</name>
        <dbReference type="ChEBI" id="CHEBI:30413"/>
    </ligand>
    <ligandPart>
        <name>Fe</name>
        <dbReference type="ChEBI" id="CHEBI:18248"/>
    </ligandPart>
</feature>
<evidence type="ECO:0000256" key="5">
    <source>
        <dbReference type="ARBA" id="ARBA00023002"/>
    </source>
</evidence>
<evidence type="ECO:0000256" key="4">
    <source>
        <dbReference type="ARBA" id="ARBA00022723"/>
    </source>
</evidence>
<dbReference type="GO" id="GO:0020037">
    <property type="term" value="F:heme binding"/>
    <property type="evidence" value="ECO:0007669"/>
    <property type="project" value="InterPro"/>
</dbReference>
<dbReference type="GO" id="GO:0043386">
    <property type="term" value="P:mycotoxin biosynthetic process"/>
    <property type="evidence" value="ECO:0007669"/>
    <property type="project" value="UniProtKB-ARBA"/>
</dbReference>
<dbReference type="Pfam" id="PF00067">
    <property type="entry name" value="p450"/>
    <property type="match status" value="1"/>
</dbReference>
<dbReference type="InterPro" id="IPR036396">
    <property type="entry name" value="Cyt_P450_sf"/>
</dbReference>
<dbReference type="PANTHER" id="PTHR24287:SF1">
    <property type="entry name" value="P450, PUTATIVE (EUROFUNG)-RELATED"/>
    <property type="match status" value="1"/>
</dbReference>
<keyword evidence="3 8" id="KW-0349">Heme</keyword>
<dbReference type="SUPFAM" id="SSF48264">
    <property type="entry name" value="Cytochrome P450"/>
    <property type="match status" value="1"/>
</dbReference>
<proteinExistence type="inferred from homology"/>
<reference evidence="10" key="2">
    <citation type="journal article" date="2023" name="IMA Fungus">
        <title>Comparative genomic study of the Penicillium genus elucidates a diverse pangenome and 15 lateral gene transfer events.</title>
        <authorList>
            <person name="Petersen C."/>
            <person name="Sorensen T."/>
            <person name="Nielsen M.R."/>
            <person name="Sondergaard T.E."/>
            <person name="Sorensen J.L."/>
            <person name="Fitzpatrick D.A."/>
            <person name="Frisvad J.C."/>
            <person name="Nielsen K.L."/>
        </authorList>
    </citation>
    <scope>NUCLEOTIDE SEQUENCE</scope>
    <source>
        <strain evidence="10">IBT 16125</strain>
    </source>
</reference>
<dbReference type="GO" id="GO:0005506">
    <property type="term" value="F:iron ion binding"/>
    <property type="evidence" value="ECO:0007669"/>
    <property type="project" value="InterPro"/>
</dbReference>
<dbReference type="Proteomes" id="UP001213681">
    <property type="component" value="Unassembled WGS sequence"/>
</dbReference>
<reference evidence="10" key="1">
    <citation type="submission" date="2022-12" db="EMBL/GenBank/DDBJ databases">
        <authorList>
            <person name="Petersen C."/>
        </authorList>
    </citation>
    <scope>NUCLEOTIDE SEQUENCE</scope>
    <source>
        <strain evidence="10">IBT 16125</strain>
    </source>
</reference>
<evidence type="ECO:0008006" key="12">
    <source>
        <dbReference type="Google" id="ProtNLM"/>
    </source>
</evidence>
<evidence type="ECO:0000256" key="1">
    <source>
        <dbReference type="ARBA" id="ARBA00001971"/>
    </source>
</evidence>
<comment type="caution">
    <text evidence="10">The sequence shown here is derived from an EMBL/GenBank/DDBJ whole genome shotgun (WGS) entry which is preliminary data.</text>
</comment>
<dbReference type="InterPro" id="IPR047146">
    <property type="entry name" value="Cyt_P450_E_CYP52_fungi"/>
</dbReference>
<dbReference type="InterPro" id="IPR002403">
    <property type="entry name" value="Cyt_P450_E_grp-IV"/>
</dbReference>
<dbReference type="InterPro" id="IPR017972">
    <property type="entry name" value="Cyt_P450_CS"/>
</dbReference>
<evidence type="ECO:0000313" key="10">
    <source>
        <dbReference type="EMBL" id="KAJ5449862.1"/>
    </source>
</evidence>
<sequence>MTYLKWVLNETLRLYPPAPFNLRMASKDTFLPAGGGLDGKAPLYVSRGHEIIYSVYTMHRLPEFYGPDADGYRPERWVNLRPDWAYLPFNGGPRTCVGQQFSLTEAGYTIVRILQEFNAIEPRDPEPFVEALLLALSSANGTKVAMSPV</sequence>
<dbReference type="GO" id="GO:0016705">
    <property type="term" value="F:oxidoreductase activity, acting on paired donors, with incorporation or reduction of molecular oxygen"/>
    <property type="evidence" value="ECO:0007669"/>
    <property type="project" value="InterPro"/>
</dbReference>
<dbReference type="PANTHER" id="PTHR24287">
    <property type="entry name" value="P450, PUTATIVE (EUROFUNG)-RELATED"/>
    <property type="match status" value="1"/>
</dbReference>
<accession>A0AAD6G1L7</accession>
<dbReference type="AlphaFoldDB" id="A0AAD6G1L7"/>
<dbReference type="GeneID" id="81599936"/>
<dbReference type="EMBL" id="JAPVEA010000006">
    <property type="protein sequence ID" value="KAJ5449862.1"/>
    <property type="molecule type" value="Genomic_DNA"/>
</dbReference>
<evidence type="ECO:0000256" key="7">
    <source>
        <dbReference type="ARBA" id="ARBA00023033"/>
    </source>
</evidence>
<keyword evidence="7 9" id="KW-0503">Monooxygenase</keyword>
<dbReference type="Gene3D" id="1.10.630.10">
    <property type="entry name" value="Cytochrome P450"/>
    <property type="match status" value="1"/>
</dbReference>